<accession>F3L3N2</accession>
<comment type="caution">
    <text evidence="2">The sequence shown here is derived from an EMBL/GenBank/DDBJ whole genome shotgun (WGS) entry which is preliminary data.</text>
</comment>
<evidence type="ECO:0000313" key="2">
    <source>
        <dbReference type="EMBL" id="EGG29062.1"/>
    </source>
</evidence>
<evidence type="ECO:0000256" key="1">
    <source>
        <dbReference type="SAM" id="Phobius"/>
    </source>
</evidence>
<dbReference type="AlphaFoldDB" id="F3L3N2"/>
<keyword evidence="1" id="KW-0812">Transmembrane</keyword>
<organism evidence="2 3">
    <name type="scientific">Aequoribacter fuscus</name>
    <dbReference type="NCBI Taxonomy" id="2518989"/>
    <lineage>
        <taxon>Bacteria</taxon>
        <taxon>Pseudomonadati</taxon>
        <taxon>Pseudomonadota</taxon>
        <taxon>Gammaproteobacteria</taxon>
        <taxon>Cellvibrionales</taxon>
        <taxon>Halieaceae</taxon>
        <taxon>Aequoribacter</taxon>
    </lineage>
</organism>
<dbReference type="EMBL" id="AEIG01000065">
    <property type="protein sequence ID" value="EGG29062.1"/>
    <property type="molecule type" value="Genomic_DNA"/>
</dbReference>
<proteinExistence type="predicted"/>
<reference evidence="2 3" key="1">
    <citation type="journal article" date="2011" name="J. Bacteriol.">
        <title>Genome sequence of strain IMCC3088, a proteorhodopsin-containing marine bacterium belonging to the OM60/NOR5 clade.</title>
        <authorList>
            <person name="Jang Y."/>
            <person name="Oh H.M."/>
            <person name="Kang I."/>
            <person name="Lee K."/>
            <person name="Yang S.J."/>
            <person name="Cho J.C."/>
        </authorList>
    </citation>
    <scope>NUCLEOTIDE SEQUENCE [LARGE SCALE GENOMIC DNA]</scope>
    <source>
        <strain evidence="2 3">IMCC3088</strain>
    </source>
</reference>
<gene>
    <name evidence="2" type="ORF">IMCC3088_2224</name>
</gene>
<dbReference type="STRING" id="2518989.IMCC3088_2224"/>
<sequence length="41" mass="4291">MRCSIDVLGPILAIVCVVGVPMALVWMGLLRAALLSTGHTL</sequence>
<keyword evidence="3" id="KW-1185">Reference proteome</keyword>
<evidence type="ECO:0000313" key="3">
    <source>
        <dbReference type="Proteomes" id="UP000005615"/>
    </source>
</evidence>
<keyword evidence="1" id="KW-0472">Membrane</keyword>
<name>F3L3N2_9GAMM</name>
<protein>
    <submittedName>
        <fullName evidence="2">Uncharacterized protein</fullName>
    </submittedName>
</protein>
<keyword evidence="1" id="KW-1133">Transmembrane helix</keyword>
<dbReference type="Proteomes" id="UP000005615">
    <property type="component" value="Unassembled WGS sequence"/>
</dbReference>
<dbReference type="RefSeq" id="WP_009576403.1">
    <property type="nucleotide sequence ID" value="NZ_AEIG01000065.1"/>
</dbReference>
<feature type="transmembrane region" description="Helical" evidence="1">
    <location>
        <begin position="7"/>
        <end position="29"/>
    </location>
</feature>